<evidence type="ECO:0000256" key="8">
    <source>
        <dbReference type="ARBA" id="ARBA00029569"/>
    </source>
</evidence>
<dbReference type="Proteomes" id="UP001159427">
    <property type="component" value="Unassembled WGS sequence"/>
</dbReference>
<dbReference type="CDD" id="cd00051">
    <property type="entry name" value="EFh"/>
    <property type="match status" value="1"/>
</dbReference>
<evidence type="ECO:0000256" key="2">
    <source>
        <dbReference type="ARBA" id="ARBA00013194"/>
    </source>
</evidence>
<comment type="catalytic activity">
    <reaction evidence="1">
        <text>[protein]-peptidylproline (omega=180) = [protein]-peptidylproline (omega=0)</text>
        <dbReference type="Rhea" id="RHEA:16237"/>
        <dbReference type="Rhea" id="RHEA-COMP:10747"/>
        <dbReference type="Rhea" id="RHEA-COMP:10748"/>
        <dbReference type="ChEBI" id="CHEBI:83833"/>
        <dbReference type="ChEBI" id="CHEBI:83834"/>
        <dbReference type="EC" id="5.2.1.8"/>
    </reaction>
</comment>
<evidence type="ECO:0000256" key="7">
    <source>
        <dbReference type="ARBA" id="ARBA00023235"/>
    </source>
</evidence>
<evidence type="ECO:0000256" key="1">
    <source>
        <dbReference type="ARBA" id="ARBA00000971"/>
    </source>
</evidence>
<keyword evidence="3" id="KW-0732">Signal</keyword>
<dbReference type="InterPro" id="IPR002048">
    <property type="entry name" value="EF_hand_dom"/>
</dbReference>
<dbReference type="EC" id="5.2.1.8" evidence="2"/>
<dbReference type="PANTHER" id="PTHR46222:SF3">
    <property type="entry name" value="PEPTIDYLPROLYL ISOMERASE"/>
    <property type="match status" value="1"/>
</dbReference>
<feature type="domain" description="EF-hand" evidence="10">
    <location>
        <begin position="59"/>
        <end position="92"/>
    </location>
</feature>
<evidence type="ECO:0000256" key="5">
    <source>
        <dbReference type="ARBA" id="ARBA00022837"/>
    </source>
</evidence>
<gene>
    <name evidence="11" type="ORF">PEVE_00005989</name>
</gene>
<keyword evidence="12" id="KW-1185">Reference proteome</keyword>
<dbReference type="SMART" id="SM00054">
    <property type="entry name" value="EFh"/>
    <property type="match status" value="2"/>
</dbReference>
<accession>A0ABN8QMU7</accession>
<feature type="domain" description="EF-hand" evidence="10">
    <location>
        <begin position="24"/>
        <end position="52"/>
    </location>
</feature>
<evidence type="ECO:0000259" key="10">
    <source>
        <dbReference type="PROSITE" id="PS50222"/>
    </source>
</evidence>
<evidence type="ECO:0000256" key="3">
    <source>
        <dbReference type="ARBA" id="ARBA00022729"/>
    </source>
</evidence>
<dbReference type="InterPro" id="IPR011992">
    <property type="entry name" value="EF-hand-dom_pair"/>
</dbReference>
<feature type="non-terminal residue" evidence="11">
    <location>
        <position position="1"/>
    </location>
</feature>
<evidence type="ECO:0000313" key="12">
    <source>
        <dbReference type="Proteomes" id="UP001159427"/>
    </source>
</evidence>
<proteinExistence type="predicted"/>
<feature type="region of interest" description="Disordered" evidence="9">
    <location>
        <begin position="71"/>
        <end position="92"/>
    </location>
</feature>
<keyword evidence="6" id="KW-0697">Rotamase</keyword>
<organism evidence="11 12">
    <name type="scientific">Porites evermanni</name>
    <dbReference type="NCBI Taxonomy" id="104178"/>
    <lineage>
        <taxon>Eukaryota</taxon>
        <taxon>Metazoa</taxon>
        <taxon>Cnidaria</taxon>
        <taxon>Anthozoa</taxon>
        <taxon>Hexacorallia</taxon>
        <taxon>Scleractinia</taxon>
        <taxon>Fungiina</taxon>
        <taxon>Poritidae</taxon>
        <taxon>Porites</taxon>
    </lineage>
</organism>
<dbReference type="InterPro" id="IPR052273">
    <property type="entry name" value="PPIase_FKBP"/>
</dbReference>
<keyword evidence="5" id="KW-0106">Calcium</keyword>
<dbReference type="PROSITE" id="PS50222">
    <property type="entry name" value="EF_HAND_2"/>
    <property type="match status" value="2"/>
</dbReference>
<keyword evidence="7" id="KW-0413">Isomerase</keyword>
<evidence type="ECO:0000256" key="4">
    <source>
        <dbReference type="ARBA" id="ARBA00022737"/>
    </source>
</evidence>
<evidence type="ECO:0000256" key="6">
    <source>
        <dbReference type="ARBA" id="ARBA00023110"/>
    </source>
</evidence>
<keyword evidence="4" id="KW-0677">Repeat</keyword>
<dbReference type="Pfam" id="PF13499">
    <property type="entry name" value="EF-hand_7"/>
    <property type="match status" value="1"/>
</dbReference>
<dbReference type="SUPFAM" id="SSF47473">
    <property type="entry name" value="EF-hand"/>
    <property type="match status" value="1"/>
</dbReference>
<dbReference type="Gene3D" id="1.10.238.10">
    <property type="entry name" value="EF-hand"/>
    <property type="match status" value="1"/>
</dbReference>
<dbReference type="EMBL" id="CALNXI010001387">
    <property type="protein sequence ID" value="CAH3167334.1"/>
    <property type="molecule type" value="Genomic_DNA"/>
</dbReference>
<protein>
    <recommendedName>
        <fullName evidence="2">peptidylprolyl isomerase</fullName>
        <ecNumber evidence="2">5.2.1.8</ecNumber>
    </recommendedName>
    <alternativeName>
        <fullName evidence="8">Rotamase</fullName>
    </alternativeName>
</protein>
<reference evidence="11 12" key="1">
    <citation type="submission" date="2022-05" db="EMBL/GenBank/DDBJ databases">
        <authorList>
            <consortium name="Genoscope - CEA"/>
            <person name="William W."/>
        </authorList>
    </citation>
    <scope>NUCLEOTIDE SEQUENCE [LARGE SCALE GENOMIC DNA]</scope>
</reference>
<comment type="caution">
    <text evidence="11">The sequence shown here is derived from an EMBL/GenBank/DDBJ whole genome shotgun (WGS) entry which is preliminary data.</text>
</comment>
<sequence length="92" mass="10466">RALLVFYVELLRIGDPSEDMAKPNMFKEIDVNGDGMISHSEVAGYLRREGLSNGEGDESHDNLMQEIFHEEDKNKDGYISHDEFQGLKHGEL</sequence>
<dbReference type="PROSITE" id="PS00018">
    <property type="entry name" value="EF_HAND_1"/>
    <property type="match status" value="2"/>
</dbReference>
<dbReference type="PANTHER" id="PTHR46222">
    <property type="entry name" value="PEPTIDYL-PROLYL CIS-TRANS ISOMERASE FKBP7/14"/>
    <property type="match status" value="1"/>
</dbReference>
<evidence type="ECO:0000313" key="11">
    <source>
        <dbReference type="EMBL" id="CAH3167334.1"/>
    </source>
</evidence>
<name>A0ABN8QMU7_9CNID</name>
<dbReference type="InterPro" id="IPR018247">
    <property type="entry name" value="EF_Hand_1_Ca_BS"/>
</dbReference>
<evidence type="ECO:0000256" key="9">
    <source>
        <dbReference type="SAM" id="MobiDB-lite"/>
    </source>
</evidence>